<keyword evidence="2" id="KW-1185">Reference proteome</keyword>
<dbReference type="EMBL" id="LR216287">
    <property type="protein sequence ID" value="VFJ13496.1"/>
    <property type="molecule type" value="Genomic_DNA"/>
</dbReference>
<dbReference type="Proteomes" id="UP000294299">
    <property type="component" value="Chromosome NFRAN"/>
</dbReference>
<gene>
    <name evidence="1" type="ORF">NFRAN_1174</name>
</gene>
<evidence type="ECO:0000313" key="2">
    <source>
        <dbReference type="Proteomes" id="UP000294299"/>
    </source>
</evidence>
<sequence>MTTNSAASIGKANAIIATINTRIPNPIVLHLDEPDNGAKIPTNIRSIPVKNKIMAKIYTTEIKANAGKNNAIMESISAIIPKPICSALIQLGDFDSDTVILRRREHVYLRFICQVTS</sequence>
<evidence type="ECO:0000313" key="1">
    <source>
        <dbReference type="EMBL" id="VFJ13496.1"/>
    </source>
</evidence>
<dbReference type="AlphaFoldDB" id="A0A484I8Q6"/>
<proteinExistence type="predicted"/>
<protein>
    <submittedName>
        <fullName evidence="1">Uncharacterized protein</fullName>
    </submittedName>
</protein>
<accession>A0A484I8Q6</accession>
<dbReference type="KEGG" id="nfn:NFRAN_1174"/>
<name>A0A484I8Q6_9ARCH</name>
<organism evidence="1 2">
    <name type="scientific">Candidatus Nitrosocosmicus franklandianus</name>
    <dbReference type="NCBI Taxonomy" id="1798806"/>
    <lineage>
        <taxon>Archaea</taxon>
        <taxon>Nitrososphaerota</taxon>
        <taxon>Nitrososphaeria</taxon>
        <taxon>Nitrososphaerales</taxon>
        <taxon>Nitrososphaeraceae</taxon>
        <taxon>Candidatus Nitrosocosmicus</taxon>
    </lineage>
</organism>
<reference evidence="1 2" key="1">
    <citation type="submission" date="2019-02" db="EMBL/GenBank/DDBJ databases">
        <authorList>
            <person name="Lehtovirta-Morley E L."/>
        </authorList>
    </citation>
    <scope>NUCLEOTIDE SEQUENCE [LARGE SCALE GENOMIC DNA]</scope>
    <source>
        <strain evidence="1">NFRAN1</strain>
    </source>
</reference>